<protein>
    <recommendedName>
        <fullName evidence="1">DNA-directed DNA polymerase</fullName>
        <ecNumber evidence="1">2.7.7.7</ecNumber>
    </recommendedName>
</protein>
<dbReference type="SUPFAM" id="SSF52540">
    <property type="entry name" value="P-loop containing nucleoside triphosphate hydrolases"/>
    <property type="match status" value="1"/>
</dbReference>
<comment type="caution">
    <text evidence="8">The sequence shown here is derived from an EMBL/GenBank/DDBJ whole genome shotgun (WGS) entry which is preliminary data.</text>
</comment>
<evidence type="ECO:0000256" key="3">
    <source>
        <dbReference type="ARBA" id="ARBA00022695"/>
    </source>
</evidence>
<sequence length="344" mass="36845">MKATQRDYAQAAKRAGGRCGLYFFCGQDEAGASAAVGKILETLGEPGERIDLSGGELKSDPARLVDEARSTSLFGDTRHILARVAGEEAHDAIKSWCELADRGEVEDGWPIFIVATSATDKSRSAKLLIKRDDALVAIFYPPDLKSVTADVRAMADAAGMRLGGDLGETIARAAGLDVRLAQSEIDKLALYLDASPQSPKVADGAAWEAVGASTEEDGFMPLVNAALGGELGKLPSELARMDEVSLNPVGVALALERRAAQLASLASRWRAGSDMKQFLSQNGVFFREHRDVAAQLNCWSGGKLERLVPRLADLHRSLLANSQTAQLLLARELTQIARYAAARR</sequence>
<dbReference type="Proteomes" id="UP000285232">
    <property type="component" value="Unassembled WGS sequence"/>
</dbReference>
<evidence type="ECO:0000313" key="9">
    <source>
        <dbReference type="Proteomes" id="UP000285232"/>
    </source>
</evidence>
<dbReference type="PANTHER" id="PTHR34388:SF1">
    <property type="entry name" value="DNA POLYMERASE III SUBUNIT DELTA"/>
    <property type="match status" value="1"/>
</dbReference>
<dbReference type="SUPFAM" id="SSF48019">
    <property type="entry name" value="post-AAA+ oligomerization domain-like"/>
    <property type="match status" value="1"/>
</dbReference>
<dbReference type="AlphaFoldDB" id="A0A419RUL4"/>
<dbReference type="GO" id="GO:0003677">
    <property type="term" value="F:DNA binding"/>
    <property type="evidence" value="ECO:0007669"/>
    <property type="project" value="InterPro"/>
</dbReference>
<evidence type="ECO:0000313" key="8">
    <source>
        <dbReference type="EMBL" id="RJY09470.1"/>
    </source>
</evidence>
<keyword evidence="4" id="KW-0235">DNA replication</keyword>
<reference evidence="8 9" key="1">
    <citation type="journal article" date="2017" name="Int. J. Syst. Evol. Microbiol.">
        <title>Erythrobacter aquimixticola sp. nov., isolated from the junction between the ocean and a freshwater spring.</title>
        <authorList>
            <person name="Park S."/>
            <person name="Jung Y.T."/>
            <person name="Choi S.J."/>
            <person name="Yoon J.H."/>
        </authorList>
    </citation>
    <scope>NUCLEOTIDE SEQUENCE [LARGE SCALE GENOMIC DNA]</scope>
    <source>
        <strain evidence="8 9">JSSK-14</strain>
    </source>
</reference>
<dbReference type="PANTHER" id="PTHR34388">
    <property type="entry name" value="DNA POLYMERASE III SUBUNIT DELTA"/>
    <property type="match status" value="1"/>
</dbReference>
<keyword evidence="3" id="KW-0548">Nucleotidyltransferase</keyword>
<evidence type="ECO:0000256" key="7">
    <source>
        <dbReference type="ARBA" id="ARBA00049244"/>
    </source>
</evidence>
<evidence type="ECO:0000256" key="2">
    <source>
        <dbReference type="ARBA" id="ARBA00022679"/>
    </source>
</evidence>
<gene>
    <name evidence="8" type="ORF">D6201_08965</name>
</gene>
<organism evidence="8 9">
    <name type="scientific">Aurantiacibacter aquimixticola</name>
    <dbReference type="NCBI Taxonomy" id="1958945"/>
    <lineage>
        <taxon>Bacteria</taxon>
        <taxon>Pseudomonadati</taxon>
        <taxon>Pseudomonadota</taxon>
        <taxon>Alphaproteobacteria</taxon>
        <taxon>Sphingomonadales</taxon>
        <taxon>Erythrobacteraceae</taxon>
        <taxon>Aurantiacibacter</taxon>
    </lineage>
</organism>
<dbReference type="InterPro" id="IPR008921">
    <property type="entry name" value="DNA_pol3_clamp-load_cplx_C"/>
</dbReference>
<evidence type="ECO:0000256" key="6">
    <source>
        <dbReference type="ARBA" id="ARBA00034754"/>
    </source>
</evidence>
<proteinExistence type="inferred from homology"/>
<evidence type="ECO:0000256" key="5">
    <source>
        <dbReference type="ARBA" id="ARBA00022932"/>
    </source>
</evidence>
<dbReference type="GO" id="GO:0009360">
    <property type="term" value="C:DNA polymerase III complex"/>
    <property type="evidence" value="ECO:0007669"/>
    <property type="project" value="TreeGrafter"/>
</dbReference>
<comment type="similarity">
    <text evidence="6">Belongs to the DNA polymerase HolA subunit family.</text>
</comment>
<dbReference type="Gene3D" id="1.20.272.10">
    <property type="match status" value="1"/>
</dbReference>
<keyword evidence="2" id="KW-0808">Transferase</keyword>
<dbReference type="EMBL" id="RAHX01000001">
    <property type="protein sequence ID" value="RJY09470.1"/>
    <property type="molecule type" value="Genomic_DNA"/>
</dbReference>
<comment type="catalytic activity">
    <reaction evidence="7">
        <text>DNA(n) + a 2'-deoxyribonucleoside 5'-triphosphate = DNA(n+1) + diphosphate</text>
        <dbReference type="Rhea" id="RHEA:22508"/>
        <dbReference type="Rhea" id="RHEA-COMP:17339"/>
        <dbReference type="Rhea" id="RHEA-COMP:17340"/>
        <dbReference type="ChEBI" id="CHEBI:33019"/>
        <dbReference type="ChEBI" id="CHEBI:61560"/>
        <dbReference type="ChEBI" id="CHEBI:173112"/>
        <dbReference type="EC" id="2.7.7.7"/>
    </reaction>
</comment>
<dbReference type="OrthoDB" id="9804983at2"/>
<dbReference type="NCBIfam" id="TIGR01128">
    <property type="entry name" value="holA"/>
    <property type="match status" value="1"/>
</dbReference>
<accession>A0A419RUL4</accession>
<dbReference type="GO" id="GO:0003887">
    <property type="term" value="F:DNA-directed DNA polymerase activity"/>
    <property type="evidence" value="ECO:0007669"/>
    <property type="project" value="UniProtKB-KW"/>
</dbReference>
<evidence type="ECO:0000256" key="1">
    <source>
        <dbReference type="ARBA" id="ARBA00012417"/>
    </source>
</evidence>
<keyword evidence="5" id="KW-0239">DNA-directed DNA polymerase</keyword>
<dbReference type="EC" id="2.7.7.7" evidence="1"/>
<dbReference type="InterPro" id="IPR005790">
    <property type="entry name" value="DNA_polIII_delta"/>
</dbReference>
<dbReference type="GO" id="GO:0006261">
    <property type="term" value="P:DNA-templated DNA replication"/>
    <property type="evidence" value="ECO:0007669"/>
    <property type="project" value="TreeGrafter"/>
</dbReference>
<keyword evidence="9" id="KW-1185">Reference proteome</keyword>
<name>A0A419RUL4_9SPHN</name>
<dbReference type="RefSeq" id="WP_120048479.1">
    <property type="nucleotide sequence ID" value="NZ_RAHX01000001.1"/>
</dbReference>
<dbReference type="InterPro" id="IPR027417">
    <property type="entry name" value="P-loop_NTPase"/>
</dbReference>
<evidence type="ECO:0000256" key="4">
    <source>
        <dbReference type="ARBA" id="ARBA00022705"/>
    </source>
</evidence>